<evidence type="ECO:0008006" key="4">
    <source>
        <dbReference type="Google" id="ProtNLM"/>
    </source>
</evidence>
<reference evidence="2 3" key="1">
    <citation type="submission" date="2018-08" db="EMBL/GenBank/DDBJ databases">
        <title>Diversity &amp; Physiological Properties of Lignin-Decomposing Actinobacteria from Soil.</title>
        <authorList>
            <person name="Roh S.G."/>
            <person name="Kim S.B."/>
        </authorList>
    </citation>
    <scope>NUCLEOTIDE SEQUENCE [LARGE SCALE GENOMIC DNA]</scope>
    <source>
        <strain evidence="2 3">MMS17-GH009</strain>
    </source>
</reference>
<feature type="transmembrane region" description="Helical" evidence="1">
    <location>
        <begin position="12"/>
        <end position="34"/>
    </location>
</feature>
<sequence length="149" mass="15658">MRKRTRRTAWSLTYFLLGGACLLIAVVMATGLVTTGAARGLGPLIPVLILGIPGAVLTFRAPVFGVSYGPAGVKYSGLLGARSYAWADIREVRVAVLEGRVYTSDVPELVLASGGTDPLYMLAGHSSGRTNKRVKRLVAELEAARAAAS</sequence>
<evidence type="ECO:0000313" key="2">
    <source>
        <dbReference type="EMBL" id="RGD56442.1"/>
    </source>
</evidence>
<evidence type="ECO:0000313" key="3">
    <source>
        <dbReference type="Proteomes" id="UP000263377"/>
    </source>
</evidence>
<organism evidence="2 3">
    <name type="scientific">Kitasatospora xanthocidica</name>
    <dbReference type="NCBI Taxonomy" id="83382"/>
    <lineage>
        <taxon>Bacteria</taxon>
        <taxon>Bacillati</taxon>
        <taxon>Actinomycetota</taxon>
        <taxon>Actinomycetes</taxon>
        <taxon>Kitasatosporales</taxon>
        <taxon>Streptomycetaceae</taxon>
        <taxon>Kitasatospora</taxon>
    </lineage>
</organism>
<dbReference type="RefSeq" id="WP_117484862.1">
    <property type="nucleotide sequence ID" value="NZ_QVIG01000001.1"/>
</dbReference>
<keyword evidence="1" id="KW-0812">Transmembrane</keyword>
<name>A0A372ZLW8_9ACTN</name>
<dbReference type="PROSITE" id="PS51257">
    <property type="entry name" value="PROKAR_LIPOPROTEIN"/>
    <property type="match status" value="1"/>
</dbReference>
<dbReference type="Proteomes" id="UP000263377">
    <property type="component" value="Unassembled WGS sequence"/>
</dbReference>
<protein>
    <recommendedName>
        <fullName evidence="4">PH domain-containing protein</fullName>
    </recommendedName>
</protein>
<comment type="caution">
    <text evidence="2">The sequence shown here is derived from an EMBL/GenBank/DDBJ whole genome shotgun (WGS) entry which is preliminary data.</text>
</comment>
<keyword evidence="3" id="KW-1185">Reference proteome</keyword>
<accession>A0A372ZLW8</accession>
<keyword evidence="1" id="KW-1133">Transmembrane helix</keyword>
<dbReference type="AlphaFoldDB" id="A0A372ZLW8"/>
<evidence type="ECO:0000256" key="1">
    <source>
        <dbReference type="SAM" id="Phobius"/>
    </source>
</evidence>
<gene>
    <name evidence="2" type="ORF">DR950_00340</name>
</gene>
<feature type="transmembrane region" description="Helical" evidence="1">
    <location>
        <begin position="40"/>
        <end position="59"/>
    </location>
</feature>
<dbReference type="EMBL" id="QVIG01000001">
    <property type="protein sequence ID" value="RGD56442.1"/>
    <property type="molecule type" value="Genomic_DNA"/>
</dbReference>
<proteinExistence type="predicted"/>
<keyword evidence="1" id="KW-0472">Membrane</keyword>